<dbReference type="SUPFAM" id="SSF161098">
    <property type="entry name" value="MetI-like"/>
    <property type="match status" value="1"/>
</dbReference>
<dbReference type="InterPro" id="IPR035906">
    <property type="entry name" value="MetI-like_sf"/>
</dbReference>
<evidence type="ECO:0000256" key="4">
    <source>
        <dbReference type="ARBA" id="ARBA00022692"/>
    </source>
</evidence>
<feature type="transmembrane region" description="Helical" evidence="7">
    <location>
        <begin position="219"/>
        <end position="239"/>
    </location>
</feature>
<comment type="caution">
    <text evidence="9">The sequence shown here is derived from an EMBL/GenBank/DDBJ whole genome shotgun (WGS) entry which is preliminary data.</text>
</comment>
<keyword evidence="3" id="KW-1003">Cell membrane</keyword>
<keyword evidence="2 7" id="KW-0813">Transport</keyword>
<evidence type="ECO:0000256" key="2">
    <source>
        <dbReference type="ARBA" id="ARBA00022448"/>
    </source>
</evidence>
<keyword evidence="5 7" id="KW-1133">Transmembrane helix</keyword>
<dbReference type="PROSITE" id="PS50928">
    <property type="entry name" value="ABC_TM1"/>
    <property type="match status" value="1"/>
</dbReference>
<dbReference type="Pfam" id="PF00528">
    <property type="entry name" value="BPD_transp_1"/>
    <property type="match status" value="1"/>
</dbReference>
<dbReference type="PANTHER" id="PTHR30151">
    <property type="entry name" value="ALKANE SULFONATE ABC TRANSPORTER-RELATED, MEMBRANE SUBUNIT"/>
    <property type="match status" value="1"/>
</dbReference>
<sequence length="254" mass="28401">MKRYQQYIMPVLCLIVVLAVWEFSVQFFGIDLYVLPAPSDIVKAIGSDFSTLWMHSMVTLQEAVIGLLIATVLAVLIAILMDLNRTFRHSVFPYLVVSQTVPVMVLGPLFTMWLGFGLAPKILIVVFMCFFPIAIAFSDALQHVNRNQINLLRSFGANLLQQYLYVKIPTAAPALFSGLKVSATYCIGGAIVGEWLSASAGLGYYMIRVKNGFLMDKVFACVIMIIIWSLLLNFAVTLLERILFPYTRKRKGVS</sequence>
<accession>A0A1Y4L6M3</accession>
<feature type="transmembrane region" description="Helical" evidence="7">
    <location>
        <begin position="187"/>
        <end position="207"/>
    </location>
</feature>
<keyword evidence="6 7" id="KW-0472">Membrane</keyword>
<dbReference type="AlphaFoldDB" id="A0A1Y4L6M3"/>
<dbReference type="GO" id="GO:0055085">
    <property type="term" value="P:transmembrane transport"/>
    <property type="evidence" value="ECO:0007669"/>
    <property type="project" value="InterPro"/>
</dbReference>
<evidence type="ECO:0000256" key="7">
    <source>
        <dbReference type="RuleBase" id="RU363032"/>
    </source>
</evidence>
<dbReference type="Proteomes" id="UP000195897">
    <property type="component" value="Unassembled WGS sequence"/>
</dbReference>
<dbReference type="RefSeq" id="WP_087373236.1">
    <property type="nucleotide sequence ID" value="NZ_NFKK01000010.1"/>
</dbReference>
<organism evidence="9 10">
    <name type="scientific">Butyricicoccus pullicaecorum</name>
    <dbReference type="NCBI Taxonomy" id="501571"/>
    <lineage>
        <taxon>Bacteria</taxon>
        <taxon>Bacillati</taxon>
        <taxon>Bacillota</taxon>
        <taxon>Clostridia</taxon>
        <taxon>Eubacteriales</taxon>
        <taxon>Butyricicoccaceae</taxon>
        <taxon>Butyricicoccus</taxon>
    </lineage>
</organism>
<evidence type="ECO:0000256" key="1">
    <source>
        <dbReference type="ARBA" id="ARBA00004651"/>
    </source>
</evidence>
<evidence type="ECO:0000313" key="9">
    <source>
        <dbReference type="EMBL" id="OUP52408.1"/>
    </source>
</evidence>
<feature type="transmembrane region" description="Helical" evidence="7">
    <location>
        <begin position="7"/>
        <end position="30"/>
    </location>
</feature>
<evidence type="ECO:0000313" key="10">
    <source>
        <dbReference type="Proteomes" id="UP000195897"/>
    </source>
</evidence>
<evidence type="ECO:0000256" key="6">
    <source>
        <dbReference type="ARBA" id="ARBA00023136"/>
    </source>
</evidence>
<dbReference type="EMBL" id="NFKK01000010">
    <property type="protein sequence ID" value="OUP52408.1"/>
    <property type="molecule type" value="Genomic_DNA"/>
</dbReference>
<feature type="domain" description="ABC transmembrane type-1" evidence="8">
    <location>
        <begin position="56"/>
        <end position="236"/>
    </location>
</feature>
<feature type="transmembrane region" description="Helical" evidence="7">
    <location>
        <begin position="63"/>
        <end position="80"/>
    </location>
</feature>
<feature type="transmembrane region" description="Helical" evidence="7">
    <location>
        <begin position="92"/>
        <end position="116"/>
    </location>
</feature>
<gene>
    <name evidence="9" type="ORF">B5F17_09100</name>
</gene>
<dbReference type="PANTHER" id="PTHR30151:SF20">
    <property type="entry name" value="ABC TRANSPORTER PERMEASE PROTEIN HI_0355-RELATED"/>
    <property type="match status" value="1"/>
</dbReference>
<feature type="transmembrane region" description="Helical" evidence="7">
    <location>
        <begin position="122"/>
        <end position="141"/>
    </location>
</feature>
<proteinExistence type="inferred from homology"/>
<protein>
    <submittedName>
        <fullName evidence="9">ABC transporter permease</fullName>
    </submittedName>
</protein>
<evidence type="ECO:0000259" key="8">
    <source>
        <dbReference type="PROSITE" id="PS50928"/>
    </source>
</evidence>
<reference evidence="10" key="1">
    <citation type="submission" date="2017-04" db="EMBL/GenBank/DDBJ databases">
        <title>Function of individual gut microbiota members based on whole genome sequencing of pure cultures obtained from chicken caecum.</title>
        <authorList>
            <person name="Medvecky M."/>
            <person name="Cejkova D."/>
            <person name="Polansky O."/>
            <person name="Karasova D."/>
            <person name="Kubasova T."/>
            <person name="Cizek A."/>
            <person name="Rychlik I."/>
        </authorList>
    </citation>
    <scope>NUCLEOTIDE SEQUENCE [LARGE SCALE GENOMIC DNA]</scope>
    <source>
        <strain evidence="10">An180</strain>
    </source>
</reference>
<keyword evidence="4 7" id="KW-0812">Transmembrane</keyword>
<comment type="similarity">
    <text evidence="7">Belongs to the binding-protein-dependent transport system permease family.</text>
</comment>
<dbReference type="GO" id="GO:0005886">
    <property type="term" value="C:plasma membrane"/>
    <property type="evidence" value="ECO:0007669"/>
    <property type="project" value="UniProtKB-SubCell"/>
</dbReference>
<dbReference type="CDD" id="cd06261">
    <property type="entry name" value="TM_PBP2"/>
    <property type="match status" value="1"/>
</dbReference>
<comment type="subcellular location">
    <subcellularLocation>
        <location evidence="1 7">Cell membrane</location>
        <topology evidence="1 7">Multi-pass membrane protein</topology>
    </subcellularLocation>
</comment>
<dbReference type="Gene3D" id="1.10.3720.10">
    <property type="entry name" value="MetI-like"/>
    <property type="match status" value="1"/>
</dbReference>
<evidence type="ECO:0000256" key="5">
    <source>
        <dbReference type="ARBA" id="ARBA00022989"/>
    </source>
</evidence>
<dbReference type="InterPro" id="IPR000515">
    <property type="entry name" value="MetI-like"/>
</dbReference>
<evidence type="ECO:0000256" key="3">
    <source>
        <dbReference type="ARBA" id="ARBA00022475"/>
    </source>
</evidence>
<name>A0A1Y4L6M3_9FIRM</name>